<dbReference type="SMART" id="SM00487">
    <property type="entry name" value="DEXDc"/>
    <property type="match status" value="1"/>
</dbReference>
<dbReference type="CDD" id="cd09641">
    <property type="entry name" value="Cas3''_I"/>
    <property type="match status" value="1"/>
</dbReference>
<dbReference type="KEGG" id="nhu:H0264_18440"/>
<dbReference type="InterPro" id="IPR006674">
    <property type="entry name" value="HD_domain"/>
</dbReference>
<dbReference type="GO" id="GO:0016787">
    <property type="term" value="F:hydrolase activity"/>
    <property type="evidence" value="ECO:0007669"/>
    <property type="project" value="UniProtKB-KW"/>
</dbReference>
<evidence type="ECO:0000256" key="9">
    <source>
        <dbReference type="ARBA" id="ARBA00023118"/>
    </source>
</evidence>
<evidence type="ECO:0000256" key="4">
    <source>
        <dbReference type="ARBA" id="ARBA00022723"/>
    </source>
</evidence>
<keyword evidence="6" id="KW-0378">Hydrolase</keyword>
<reference evidence="11 12" key="1">
    <citation type="submission" date="2020-07" db="EMBL/GenBank/DDBJ databases">
        <authorList>
            <person name="Zhuang K."/>
            <person name="Ran Y."/>
        </authorList>
    </citation>
    <scope>NUCLEOTIDE SEQUENCE [LARGE SCALE GENOMIC DNA]</scope>
    <source>
        <strain evidence="11 12">WCH-YHL-001</strain>
    </source>
</reference>
<dbReference type="InterPro" id="IPR038257">
    <property type="entry name" value="CRISPR-assoc_Cas3_HD_sf"/>
</dbReference>
<dbReference type="GO" id="GO:0003724">
    <property type="term" value="F:RNA helicase activity"/>
    <property type="evidence" value="ECO:0007669"/>
    <property type="project" value="TreeGrafter"/>
</dbReference>
<evidence type="ECO:0000256" key="1">
    <source>
        <dbReference type="ARBA" id="ARBA00006847"/>
    </source>
</evidence>
<dbReference type="PANTHER" id="PTHR47959:SF16">
    <property type="entry name" value="CRISPR-ASSOCIATED NUCLEASE_HELICASE CAS3-RELATED"/>
    <property type="match status" value="1"/>
</dbReference>
<dbReference type="NCBIfam" id="TIGR01587">
    <property type="entry name" value="cas3_core"/>
    <property type="match status" value="1"/>
</dbReference>
<keyword evidence="5" id="KW-0547">Nucleotide-binding</keyword>
<keyword evidence="4" id="KW-0479">Metal-binding</keyword>
<dbReference type="GO" id="GO:0005524">
    <property type="term" value="F:ATP binding"/>
    <property type="evidence" value="ECO:0007669"/>
    <property type="project" value="UniProtKB-KW"/>
</dbReference>
<dbReference type="Pfam" id="PF00270">
    <property type="entry name" value="DEAD"/>
    <property type="match status" value="1"/>
</dbReference>
<dbReference type="InterPro" id="IPR011545">
    <property type="entry name" value="DEAD/DEAH_box_helicase_dom"/>
</dbReference>
<name>A0A7D6ZNF2_9NOCA</name>
<dbReference type="InterPro" id="IPR054712">
    <property type="entry name" value="Cas3-like_dom"/>
</dbReference>
<dbReference type="CDD" id="cd17930">
    <property type="entry name" value="DEXHc_cas3"/>
    <property type="match status" value="1"/>
</dbReference>
<dbReference type="RefSeq" id="WP_181585105.1">
    <property type="nucleotide sequence ID" value="NZ_CP059399.1"/>
</dbReference>
<dbReference type="InterPro" id="IPR027417">
    <property type="entry name" value="P-loop_NTPase"/>
</dbReference>
<dbReference type="SUPFAM" id="SSF109604">
    <property type="entry name" value="HD-domain/PDEase-like"/>
    <property type="match status" value="1"/>
</dbReference>
<evidence type="ECO:0000313" key="11">
    <source>
        <dbReference type="EMBL" id="QLY33940.1"/>
    </source>
</evidence>
<dbReference type="GO" id="GO:0003676">
    <property type="term" value="F:nucleic acid binding"/>
    <property type="evidence" value="ECO:0007669"/>
    <property type="project" value="InterPro"/>
</dbReference>
<dbReference type="PANTHER" id="PTHR47959">
    <property type="entry name" value="ATP-DEPENDENT RNA HELICASE RHLE-RELATED"/>
    <property type="match status" value="1"/>
</dbReference>
<keyword evidence="8" id="KW-0067">ATP-binding</keyword>
<dbReference type="InterPro" id="IPR006474">
    <property type="entry name" value="Helicase_Cas3_CRISPR-ass_core"/>
</dbReference>
<dbReference type="GO" id="GO:0046872">
    <property type="term" value="F:metal ion binding"/>
    <property type="evidence" value="ECO:0007669"/>
    <property type="project" value="UniProtKB-KW"/>
</dbReference>
<dbReference type="PROSITE" id="PS51643">
    <property type="entry name" value="HD_CAS3"/>
    <property type="match status" value="1"/>
</dbReference>
<evidence type="ECO:0000256" key="2">
    <source>
        <dbReference type="ARBA" id="ARBA00009046"/>
    </source>
</evidence>
<dbReference type="Pfam" id="PF22590">
    <property type="entry name" value="Cas3-like_C_2"/>
    <property type="match status" value="1"/>
</dbReference>
<dbReference type="GO" id="GO:0005829">
    <property type="term" value="C:cytosol"/>
    <property type="evidence" value="ECO:0007669"/>
    <property type="project" value="TreeGrafter"/>
</dbReference>
<dbReference type="GO" id="GO:0051607">
    <property type="term" value="P:defense response to virus"/>
    <property type="evidence" value="ECO:0007669"/>
    <property type="project" value="UniProtKB-KW"/>
</dbReference>
<evidence type="ECO:0000256" key="5">
    <source>
        <dbReference type="ARBA" id="ARBA00022741"/>
    </source>
</evidence>
<keyword evidence="7" id="KW-0347">Helicase</keyword>
<dbReference type="InterPro" id="IPR003607">
    <property type="entry name" value="HD/PDEase_dom"/>
</dbReference>
<dbReference type="InterPro" id="IPR050079">
    <property type="entry name" value="DEAD_box_RNA_helicase"/>
</dbReference>
<dbReference type="GO" id="GO:0004518">
    <property type="term" value="F:nuclease activity"/>
    <property type="evidence" value="ECO:0007669"/>
    <property type="project" value="UniProtKB-KW"/>
</dbReference>
<evidence type="ECO:0000256" key="6">
    <source>
        <dbReference type="ARBA" id="ARBA00022801"/>
    </source>
</evidence>
<dbReference type="SMART" id="SM00471">
    <property type="entry name" value="HDc"/>
    <property type="match status" value="1"/>
</dbReference>
<organism evidence="11 12">
    <name type="scientific">Nocardia huaxiensis</name>
    <dbReference type="NCBI Taxonomy" id="2755382"/>
    <lineage>
        <taxon>Bacteria</taxon>
        <taxon>Bacillati</taxon>
        <taxon>Actinomycetota</taxon>
        <taxon>Actinomycetes</taxon>
        <taxon>Mycobacteriales</taxon>
        <taxon>Nocardiaceae</taxon>
        <taxon>Nocardia</taxon>
    </lineage>
</organism>
<dbReference type="InterPro" id="IPR006483">
    <property type="entry name" value="CRISPR-assoc_Cas3_HD"/>
</dbReference>
<dbReference type="NCBIfam" id="TIGR01596">
    <property type="entry name" value="cas3_HD"/>
    <property type="match status" value="1"/>
</dbReference>
<dbReference type="SUPFAM" id="SSF52540">
    <property type="entry name" value="P-loop containing nucleoside triphosphate hydrolases"/>
    <property type="match status" value="1"/>
</dbReference>
<dbReference type="Proteomes" id="UP000515512">
    <property type="component" value="Chromosome"/>
</dbReference>
<evidence type="ECO:0000313" key="12">
    <source>
        <dbReference type="Proteomes" id="UP000515512"/>
    </source>
</evidence>
<sequence>MVLWAHSARQSVNANGVLSLGPRHELSDHCRSTAEWAARFASVFGAGELAYVLGLFHDAGKAACAWQQRLLEVEGTDDRVGIGHKELGARRVFPVAGLASMAILGHHGGLTSVADLAQLLTSQEDRTEADSISRFLSAIPEATVAPHGPELFPKRFRFGADNLTMEMRLRMVFSALVDADHLDTAAHRRGWRGPRVAAPVDMAILAERFERRRAARIAGHDDSGIGFLRSQVYKAAVDASSWEPGLFRLAAPTGLGKTYAQGAFALHHAARWGKRRVVVAVPFITITEQNAGVYRQMLDDVDQCMVLEHHSNVRFDEGEDGSKQTSAQRWARLAADNWDAPFVVTTTVQLFESLFGRKPSQIRKLHRLAGAVVVLDEVQALPNRLLLPILSGLRTLTEQFGTTVLLTSATQPQFQALSVWKAGESSDGVQIREVIDDPQPLFEQARRVRYQWRFDPQPTWDEIADELIQQRQAMVIVNSVRDARNLYRLMSQERDHVWHLSTRMCPQHRRAVLKVVTDRLREGLPTLVVATQLVEAGVDLSFPVVWRALAPADSIQQAGGRANRSGEFASGGTVVVFDPADGRRPADYELACALTVKYFGPGGAELDDQGALGRYYRELYSDLQLDHCPLDRSKAPAGQVIQQHREKLDYLAVSEGPLLDPGRSAKRDAKLAFRMIPDDSAPVVVVDHEEAEHVESLLAELVAGTIKAGAALRQLQPWIVQLRNTIASKPEVAALMDDVVGESPR</sequence>
<evidence type="ECO:0000259" key="10">
    <source>
        <dbReference type="PROSITE" id="PS51643"/>
    </source>
</evidence>
<comment type="similarity">
    <text evidence="2">In the central section; belongs to the CRISPR-associated helicase Cas3 family.</text>
</comment>
<gene>
    <name evidence="11" type="primary">cas3</name>
    <name evidence="11" type="ORF">H0264_18440</name>
</gene>
<dbReference type="AlphaFoldDB" id="A0A7D6ZNF2"/>
<proteinExistence type="inferred from homology"/>
<keyword evidence="9" id="KW-0051">Antiviral defense</keyword>
<evidence type="ECO:0000256" key="3">
    <source>
        <dbReference type="ARBA" id="ARBA00022722"/>
    </source>
</evidence>
<dbReference type="Pfam" id="PF01966">
    <property type="entry name" value="HD"/>
    <property type="match status" value="1"/>
</dbReference>
<comment type="similarity">
    <text evidence="1">In the N-terminal section; belongs to the CRISPR-associated nuclease Cas3-HD family.</text>
</comment>
<dbReference type="Gene3D" id="1.10.3210.30">
    <property type="match status" value="1"/>
</dbReference>
<dbReference type="Gene3D" id="3.40.50.300">
    <property type="entry name" value="P-loop containing nucleotide triphosphate hydrolases"/>
    <property type="match status" value="2"/>
</dbReference>
<evidence type="ECO:0000256" key="8">
    <source>
        <dbReference type="ARBA" id="ARBA00022840"/>
    </source>
</evidence>
<accession>A0A7D6ZNF2</accession>
<evidence type="ECO:0000256" key="7">
    <source>
        <dbReference type="ARBA" id="ARBA00022806"/>
    </source>
</evidence>
<dbReference type="EMBL" id="CP059399">
    <property type="protein sequence ID" value="QLY33940.1"/>
    <property type="molecule type" value="Genomic_DNA"/>
</dbReference>
<dbReference type="InterPro" id="IPR014001">
    <property type="entry name" value="Helicase_ATP-bd"/>
</dbReference>
<keyword evidence="3" id="KW-0540">Nuclease</keyword>
<feature type="domain" description="HD Cas3-type" evidence="10">
    <location>
        <begin position="19"/>
        <end position="182"/>
    </location>
</feature>
<protein>
    <submittedName>
        <fullName evidence="11">CRISPR-associated helicase Cas3</fullName>
    </submittedName>
</protein>
<keyword evidence="12" id="KW-1185">Reference proteome</keyword>